<dbReference type="Gene3D" id="2.60.120.10">
    <property type="entry name" value="Jelly Rolls"/>
    <property type="match status" value="1"/>
</dbReference>
<accession>A0AAE3SNP2</accession>
<organism evidence="2 3">
    <name type="scientific">Lentiprolixibacter aurantiacus</name>
    <dbReference type="NCBI Taxonomy" id="2993939"/>
    <lineage>
        <taxon>Bacteria</taxon>
        <taxon>Pseudomonadati</taxon>
        <taxon>Bacteroidota</taxon>
        <taxon>Flavobacteriia</taxon>
        <taxon>Flavobacteriales</taxon>
        <taxon>Flavobacteriaceae</taxon>
        <taxon>Lentiprolixibacter</taxon>
    </lineage>
</organism>
<reference evidence="2" key="1">
    <citation type="submission" date="2022-11" db="EMBL/GenBank/DDBJ databases">
        <title>The characterization of three novel Bacteroidetes species and genomic analysis of their roles in tidal elemental geochemical cycles.</title>
        <authorList>
            <person name="Ma K.-J."/>
        </authorList>
    </citation>
    <scope>NUCLEOTIDE SEQUENCE</scope>
    <source>
        <strain evidence="2">M415</strain>
    </source>
</reference>
<evidence type="ECO:0000259" key="1">
    <source>
        <dbReference type="Pfam" id="PF05523"/>
    </source>
</evidence>
<dbReference type="Proteomes" id="UP001207116">
    <property type="component" value="Unassembled WGS sequence"/>
</dbReference>
<dbReference type="SUPFAM" id="SSF51182">
    <property type="entry name" value="RmlC-like cupins"/>
    <property type="match status" value="1"/>
</dbReference>
<dbReference type="RefSeq" id="WP_266013017.1">
    <property type="nucleotide sequence ID" value="NZ_JAPFQP010000003.1"/>
</dbReference>
<dbReference type="CDD" id="cd20292">
    <property type="entry name" value="cupin_QdtA-like"/>
    <property type="match status" value="1"/>
</dbReference>
<gene>
    <name evidence="2" type="ORF">OO016_09565</name>
</gene>
<feature type="domain" description="Sugar 3,4-ketoisomerase QdtA cupin" evidence="1">
    <location>
        <begin position="4"/>
        <end position="130"/>
    </location>
</feature>
<comment type="caution">
    <text evidence="2">The sequence shown here is derived from an EMBL/GenBank/DDBJ whole genome shotgun (WGS) entry which is preliminary data.</text>
</comment>
<dbReference type="AlphaFoldDB" id="A0AAE3SNP2"/>
<sequence length="138" mass="16130">MKEPQIINLPKILDHRGNLSFFESSNHIPFEIKRTFWIYDVPGGEIRGGHAYCEQEEFIVAMSGSLDVILFDGLSEIKYSLNRSFYGLYVPNGYWRHMENFSTNSLVLVASSTFYDAKDYIRDKQRFIDQKANEKFNI</sequence>
<evidence type="ECO:0000313" key="2">
    <source>
        <dbReference type="EMBL" id="MCX2719849.1"/>
    </source>
</evidence>
<dbReference type="EMBL" id="JAPFQP010000003">
    <property type="protein sequence ID" value="MCX2719849.1"/>
    <property type="molecule type" value="Genomic_DNA"/>
</dbReference>
<dbReference type="InterPro" id="IPR011051">
    <property type="entry name" value="RmlC_Cupin_sf"/>
</dbReference>
<dbReference type="InterPro" id="IPR008894">
    <property type="entry name" value="QdtA_cupin_dom"/>
</dbReference>
<proteinExistence type="predicted"/>
<name>A0AAE3SNP2_9FLAO</name>
<evidence type="ECO:0000313" key="3">
    <source>
        <dbReference type="Proteomes" id="UP001207116"/>
    </source>
</evidence>
<dbReference type="Pfam" id="PF05523">
    <property type="entry name" value="FdtA"/>
    <property type="match status" value="1"/>
</dbReference>
<dbReference type="InterPro" id="IPR014710">
    <property type="entry name" value="RmlC-like_jellyroll"/>
</dbReference>
<keyword evidence="3" id="KW-1185">Reference proteome</keyword>
<protein>
    <submittedName>
        <fullName evidence="2">FdtA/QdtA family cupin domain-containing protein</fullName>
    </submittedName>
</protein>